<evidence type="ECO:0000313" key="7">
    <source>
        <dbReference type="Proteomes" id="UP001214603"/>
    </source>
</evidence>
<dbReference type="GO" id="GO:0045116">
    <property type="term" value="P:protein neddylation"/>
    <property type="evidence" value="ECO:0007669"/>
    <property type="project" value="UniProtKB-UniRule"/>
</dbReference>
<accession>A0AAF0IVZ4</accession>
<comment type="similarity">
    <text evidence="2 4">Belongs to the ubiquitin-activating E1 family. ULA1 subfamily.</text>
</comment>
<evidence type="ECO:0000256" key="2">
    <source>
        <dbReference type="ARBA" id="ARBA00006868"/>
    </source>
</evidence>
<dbReference type="PIRSF" id="PIRSF039099">
    <property type="entry name" value="APP-BP1"/>
    <property type="match status" value="1"/>
</dbReference>
<sequence>MATARPDRHAQRYDRQLRLWNTSGQAALEHARVLVVGASALAGQILKNLVLPGLGAFTVLDDARVAERDIGTNFFLDAAASVGRPYAEELARLVAELNPDVAHAAHVEVRAPRRAPLTQAPAALLARDPAFFTQFSLIVCVRQPRAVQERIAELAWAHTPAIPVLCAHSSGFQGLLQVCVRELGRTCGTDPVIETHPDSLVDLRLTRPFAELSAFAASFDLAAHDSLQRSHIPYVVLLVRALDDWRAAHGALPSSASRAEFLAFLRARRPEGDSENYDEALAALAQHVWRPLQSPAVPPNVAGVLDDVQAREVSSKVRRRALTQTPPFWLLVAALRAFVAEEHVLPLSGALPDMKATSETYVALQRVYVDKARRDLATFEACLDAVLARAGVARPDAGLDEAQVRTFVKHAAHLRLVRGRRLVHQRTDPDVGAMALAFADPVNPVTVQYLVAFLAADAFFAEHARYPTQPADERALVALADAYARDVHLALGDAERGKLHAACAELIRGAQLDLASTAAFLGGIVAQEAIKILTVQYLPLDNTCVYDGVAQAIGSIRL</sequence>
<comment type="pathway">
    <text evidence="1 4">Protein modification; protein neddylation.</text>
</comment>
<dbReference type="SUPFAM" id="SSF69572">
    <property type="entry name" value="Activating enzymes of the ubiquitin-like proteins"/>
    <property type="match status" value="1"/>
</dbReference>
<dbReference type="InterPro" id="IPR045886">
    <property type="entry name" value="ThiF/MoeB/HesA"/>
</dbReference>
<dbReference type="PROSITE" id="PS50802">
    <property type="entry name" value="OTU"/>
    <property type="match status" value="1"/>
</dbReference>
<dbReference type="InterPro" id="IPR035985">
    <property type="entry name" value="Ubiquitin-activating_enz"/>
</dbReference>
<dbReference type="InterPro" id="IPR000594">
    <property type="entry name" value="ThiF_NAD_FAD-bd"/>
</dbReference>
<evidence type="ECO:0000313" key="6">
    <source>
        <dbReference type="EMBL" id="WFD02541.1"/>
    </source>
</evidence>
<dbReference type="AlphaFoldDB" id="A0AAF0IVZ4"/>
<evidence type="ECO:0000256" key="4">
    <source>
        <dbReference type="PIRNR" id="PIRNR039099"/>
    </source>
</evidence>
<dbReference type="PANTHER" id="PTHR10953:SF29">
    <property type="entry name" value="NEDD8-ACTIVATING ENZYME E1 REGULATORY SUBUNIT"/>
    <property type="match status" value="1"/>
</dbReference>
<name>A0AAF0IVZ4_9BASI</name>
<feature type="domain" description="OTU" evidence="5">
    <location>
        <begin position="533"/>
        <end position="558"/>
    </location>
</feature>
<evidence type="ECO:0000256" key="3">
    <source>
        <dbReference type="ARBA" id="ARBA00022786"/>
    </source>
</evidence>
<dbReference type="Gene3D" id="3.40.50.720">
    <property type="entry name" value="NAD(P)-binding Rossmann-like Domain"/>
    <property type="match status" value="2"/>
</dbReference>
<dbReference type="Pfam" id="PF00899">
    <property type="entry name" value="ThiF"/>
    <property type="match status" value="1"/>
</dbReference>
<dbReference type="InterPro" id="IPR003323">
    <property type="entry name" value="OTU_dom"/>
</dbReference>
<reference evidence="6" key="1">
    <citation type="submission" date="2023-03" db="EMBL/GenBank/DDBJ databases">
        <title>Mating type loci evolution in Malassezia.</title>
        <authorList>
            <person name="Coelho M.A."/>
        </authorList>
    </citation>
    <scope>NUCLEOTIDE SEQUENCE</scope>
    <source>
        <strain evidence="6">CBS 7876</strain>
    </source>
</reference>
<dbReference type="Proteomes" id="UP001214603">
    <property type="component" value="Chromosome 2"/>
</dbReference>
<dbReference type="GO" id="GO:0005737">
    <property type="term" value="C:cytoplasm"/>
    <property type="evidence" value="ECO:0007669"/>
    <property type="project" value="TreeGrafter"/>
</dbReference>
<dbReference type="EMBL" id="CP119935">
    <property type="protein sequence ID" value="WFD02541.1"/>
    <property type="molecule type" value="Genomic_DNA"/>
</dbReference>
<dbReference type="PANTHER" id="PTHR10953">
    <property type="entry name" value="UBIQUITIN-ACTIVATING ENZYME E1"/>
    <property type="match status" value="1"/>
</dbReference>
<evidence type="ECO:0000256" key="1">
    <source>
        <dbReference type="ARBA" id="ARBA00005032"/>
    </source>
</evidence>
<gene>
    <name evidence="6" type="ORF">MOBT1_001225</name>
</gene>
<evidence type="ECO:0000259" key="5">
    <source>
        <dbReference type="PROSITE" id="PS50802"/>
    </source>
</evidence>
<dbReference type="InterPro" id="IPR030667">
    <property type="entry name" value="APP-BP1"/>
</dbReference>
<proteinExistence type="inferred from homology"/>
<comment type="function">
    <text evidence="4">Regulatory subunit of the dimeric UBA3-ULA1 E1 enzyme.</text>
</comment>
<keyword evidence="3 4" id="KW-0833">Ubl conjugation pathway</keyword>
<keyword evidence="7" id="KW-1185">Reference proteome</keyword>
<protein>
    <recommendedName>
        <fullName evidence="4">NEDD8-activating enzyme E1 regulatory subunit</fullName>
    </recommendedName>
</protein>
<organism evidence="6 7">
    <name type="scientific">Malassezia obtusa</name>
    <dbReference type="NCBI Taxonomy" id="76774"/>
    <lineage>
        <taxon>Eukaryota</taxon>
        <taxon>Fungi</taxon>
        <taxon>Dikarya</taxon>
        <taxon>Basidiomycota</taxon>
        <taxon>Ustilaginomycotina</taxon>
        <taxon>Malasseziomycetes</taxon>
        <taxon>Malasseziales</taxon>
        <taxon>Malasseziaceae</taxon>
        <taxon>Malassezia</taxon>
    </lineage>
</organism>
<dbReference type="GO" id="GO:0019781">
    <property type="term" value="F:NEDD8 activating enzyme activity"/>
    <property type="evidence" value="ECO:0007669"/>
    <property type="project" value="UniProtKB-UniRule"/>
</dbReference>